<evidence type="ECO:0000256" key="5">
    <source>
        <dbReference type="ARBA" id="ARBA00022840"/>
    </source>
</evidence>
<dbReference type="Gene3D" id="3.80.10.10">
    <property type="entry name" value="Ribonuclease Inhibitor"/>
    <property type="match status" value="1"/>
</dbReference>
<evidence type="ECO:0000256" key="3">
    <source>
        <dbReference type="ARBA" id="ARBA00022598"/>
    </source>
</evidence>
<dbReference type="Proteomes" id="UP001497444">
    <property type="component" value="Chromosome 15"/>
</dbReference>
<evidence type="ECO:0000256" key="8">
    <source>
        <dbReference type="ARBA" id="ARBA00029936"/>
    </source>
</evidence>
<keyword evidence="5" id="KW-0067">ATP-binding</keyword>
<dbReference type="PANTHER" id="PTHR11946:SF109">
    <property type="entry name" value="VALINE--TRNA LIGASE"/>
    <property type="match status" value="1"/>
</dbReference>
<keyword evidence="11" id="KW-1185">Reference proteome</keyword>
<keyword evidence="7" id="KW-0030">Aminoacyl-tRNA synthetase</keyword>
<proteinExistence type="inferred from homology"/>
<organism evidence="10 11">
    <name type="scientific">Sphagnum jensenii</name>
    <dbReference type="NCBI Taxonomy" id="128206"/>
    <lineage>
        <taxon>Eukaryota</taxon>
        <taxon>Viridiplantae</taxon>
        <taxon>Streptophyta</taxon>
        <taxon>Embryophyta</taxon>
        <taxon>Bryophyta</taxon>
        <taxon>Sphagnophytina</taxon>
        <taxon>Sphagnopsida</taxon>
        <taxon>Sphagnales</taxon>
        <taxon>Sphagnaceae</taxon>
        <taxon>Sphagnum</taxon>
    </lineage>
</organism>
<accession>A0ABP0W8Q1</accession>
<keyword evidence="3" id="KW-0436">Ligase</keyword>
<sequence length="253" mass="27974">MAVQYVWRKVDGNTRKYVTIANMYVVAPTALTKRFKSLDGIKLKGKPRAAEYNLLLRDWGGHAGPWLKEFGAAYDRLRTLQLRRVEVRDADLHLLSLAPFSATLQVMHLHKCSGFTTRGVLPISRSCRSLKVLSLEDSAVIDAGGEWLHALAQNNSVLESLNFAVVGLDSASVEDLALLVGNCKSLVSLKVSGYNTLWVPGVDHAGIATQVYKWKEQSGGTICNQFRHTGMSLDWSREVYSSAECSLSISRSF</sequence>
<evidence type="ECO:0000256" key="1">
    <source>
        <dbReference type="ARBA" id="ARBA00005594"/>
    </source>
</evidence>
<protein>
    <recommendedName>
        <fullName evidence="2">valine--tRNA ligase</fullName>
        <ecNumber evidence="2">6.1.1.9</ecNumber>
    </recommendedName>
    <alternativeName>
        <fullName evidence="8">Valyl-tRNA synthetase</fullName>
    </alternativeName>
</protein>
<gene>
    <name evidence="10" type="ORF">CSSPJE1EN1_LOCUS8671</name>
</gene>
<dbReference type="SUPFAM" id="SSF52374">
    <property type="entry name" value="Nucleotidylyl transferase"/>
    <property type="match status" value="1"/>
</dbReference>
<evidence type="ECO:0000256" key="6">
    <source>
        <dbReference type="ARBA" id="ARBA00022917"/>
    </source>
</evidence>
<dbReference type="InterPro" id="IPR032675">
    <property type="entry name" value="LRR_dom_sf"/>
</dbReference>
<reference evidence="10" key="1">
    <citation type="submission" date="2024-02" db="EMBL/GenBank/DDBJ databases">
        <authorList>
            <consortium name="ELIXIR-Norway"/>
            <consortium name="Elixir Norway"/>
        </authorList>
    </citation>
    <scope>NUCLEOTIDE SEQUENCE</scope>
</reference>
<evidence type="ECO:0000256" key="7">
    <source>
        <dbReference type="ARBA" id="ARBA00023146"/>
    </source>
</evidence>
<evidence type="ECO:0000313" key="11">
    <source>
        <dbReference type="Proteomes" id="UP001497444"/>
    </source>
</evidence>
<dbReference type="SUPFAM" id="SSF52047">
    <property type="entry name" value="RNI-like"/>
    <property type="match status" value="1"/>
</dbReference>
<dbReference type="PANTHER" id="PTHR11946">
    <property type="entry name" value="VALYL-TRNA SYNTHETASES"/>
    <property type="match status" value="1"/>
</dbReference>
<evidence type="ECO:0000256" key="2">
    <source>
        <dbReference type="ARBA" id="ARBA00013169"/>
    </source>
</evidence>
<dbReference type="Pfam" id="PF18791">
    <property type="entry name" value="Transp_inhibit"/>
    <property type="match status" value="1"/>
</dbReference>
<dbReference type="EC" id="6.1.1.9" evidence="2"/>
<feature type="domain" description="Transport inhibitor response 1" evidence="9">
    <location>
        <begin position="37"/>
        <end position="82"/>
    </location>
</feature>
<keyword evidence="6" id="KW-0648">Protein biosynthesis</keyword>
<dbReference type="EMBL" id="OZ020110">
    <property type="protein sequence ID" value="CAK9263193.1"/>
    <property type="molecule type" value="Genomic_DNA"/>
</dbReference>
<dbReference type="InterPro" id="IPR002303">
    <property type="entry name" value="Valyl-tRNA_ligase"/>
</dbReference>
<dbReference type="InterPro" id="IPR041101">
    <property type="entry name" value="Transp_inhibit"/>
</dbReference>
<evidence type="ECO:0000256" key="4">
    <source>
        <dbReference type="ARBA" id="ARBA00022741"/>
    </source>
</evidence>
<evidence type="ECO:0000313" key="10">
    <source>
        <dbReference type="EMBL" id="CAK9263193.1"/>
    </source>
</evidence>
<evidence type="ECO:0000259" key="9">
    <source>
        <dbReference type="Pfam" id="PF18791"/>
    </source>
</evidence>
<name>A0ABP0W8Q1_9BRYO</name>
<keyword evidence="4" id="KW-0547">Nucleotide-binding</keyword>
<comment type="similarity">
    <text evidence="1">Belongs to the class-I aminoacyl-tRNA synthetase family.</text>
</comment>